<sequence length="177" mass="20393">MTEKELLAKGYRKYYGTVMDVYFRLDLCIHSAVCVKGNRSVFNVRKRPWILPDGEPEKENLMALIHRCPSGALQYIVHNGMRGGNKMRVEHEENRIYLMNEEDIEAGEILFDNVGEDILVVNHTYVHDGFSGQGVGKKLITAVVERARKENRKIRPVCEFAQAILTKNEDYHDVLEK</sequence>
<comment type="caution">
    <text evidence="2">The sequence shown here is derived from an EMBL/GenBank/DDBJ whole genome shotgun (WGS) entry which is preliminary data.</text>
</comment>
<dbReference type="SUPFAM" id="SSF55729">
    <property type="entry name" value="Acyl-CoA N-acyltransferases (Nat)"/>
    <property type="match status" value="1"/>
</dbReference>
<dbReference type="InterPro" id="IPR045057">
    <property type="entry name" value="Gcn5-rel_NAT"/>
</dbReference>
<dbReference type="EMBL" id="JAFNJU010000012">
    <property type="protein sequence ID" value="MBO1266087.1"/>
    <property type="molecule type" value="Genomic_DNA"/>
</dbReference>
<evidence type="ECO:0000259" key="1">
    <source>
        <dbReference type="PROSITE" id="PS51729"/>
    </source>
</evidence>
<reference evidence="2" key="1">
    <citation type="submission" date="2021-03" db="EMBL/GenBank/DDBJ databases">
        <title>Proteiniclasticum marinus sp. nov., isolated from tidal flat sediment.</title>
        <authorList>
            <person name="Namirimu T."/>
            <person name="Yang J.-A."/>
            <person name="Yang S.-H."/>
            <person name="Kim Y.-J."/>
            <person name="Kwon K.K."/>
        </authorList>
    </citation>
    <scope>NUCLEOTIDE SEQUENCE</scope>
    <source>
        <strain evidence="2">SCR006</strain>
    </source>
</reference>
<protein>
    <submittedName>
        <fullName evidence="2">GNAT family N-acetyltransferase</fullName>
    </submittedName>
</protein>
<feature type="domain" description="N-acetyltransferase" evidence="1">
    <location>
        <begin position="88"/>
        <end position="176"/>
    </location>
</feature>
<accession>A0A939H859</accession>
<dbReference type="Pfam" id="PF06902">
    <property type="entry name" value="Fer4_19"/>
    <property type="match status" value="1"/>
</dbReference>
<dbReference type="PANTHER" id="PTHR31435">
    <property type="entry name" value="PROTEIN NATD1"/>
    <property type="match status" value="1"/>
</dbReference>
<dbReference type="Pfam" id="PF14542">
    <property type="entry name" value="Acetyltransf_CG"/>
    <property type="match status" value="1"/>
</dbReference>
<name>A0A939H859_9CLOT</name>
<dbReference type="PROSITE" id="PS51729">
    <property type="entry name" value="GNAT_YJDJ"/>
    <property type="match status" value="1"/>
</dbReference>
<dbReference type="InterPro" id="IPR016181">
    <property type="entry name" value="Acyl_CoA_acyltransferase"/>
</dbReference>
<dbReference type="PANTHER" id="PTHR31435:SF10">
    <property type="entry name" value="BSR4717 PROTEIN"/>
    <property type="match status" value="1"/>
</dbReference>
<dbReference type="InterPro" id="IPR010693">
    <property type="entry name" value="Divergent_4Fe-4S_mono-cluster"/>
</dbReference>
<dbReference type="CDD" id="cd04301">
    <property type="entry name" value="NAT_SF"/>
    <property type="match status" value="1"/>
</dbReference>
<evidence type="ECO:0000313" key="3">
    <source>
        <dbReference type="Proteomes" id="UP000664218"/>
    </source>
</evidence>
<gene>
    <name evidence="2" type="ORF">J3A84_13705</name>
</gene>
<dbReference type="Proteomes" id="UP000664218">
    <property type="component" value="Unassembled WGS sequence"/>
</dbReference>
<keyword evidence="3" id="KW-1185">Reference proteome</keyword>
<evidence type="ECO:0000313" key="2">
    <source>
        <dbReference type="EMBL" id="MBO1266087.1"/>
    </source>
</evidence>
<dbReference type="AlphaFoldDB" id="A0A939H859"/>
<dbReference type="RefSeq" id="WP_207600614.1">
    <property type="nucleotide sequence ID" value="NZ_JAFNJU010000012.1"/>
</dbReference>
<dbReference type="InterPro" id="IPR031165">
    <property type="entry name" value="GNAT_YJDJ"/>
</dbReference>
<proteinExistence type="predicted"/>
<dbReference type="Gene3D" id="3.40.630.30">
    <property type="match status" value="1"/>
</dbReference>
<organism evidence="2 3">
    <name type="scientific">Proteiniclasticum aestuarii</name>
    <dbReference type="NCBI Taxonomy" id="2817862"/>
    <lineage>
        <taxon>Bacteria</taxon>
        <taxon>Bacillati</taxon>
        <taxon>Bacillota</taxon>
        <taxon>Clostridia</taxon>
        <taxon>Eubacteriales</taxon>
        <taxon>Clostridiaceae</taxon>
        <taxon>Proteiniclasticum</taxon>
    </lineage>
</organism>